<protein>
    <submittedName>
        <fullName evidence="1">Uncharacterized protein</fullName>
    </submittedName>
</protein>
<sequence length="178" mass="20610">MLEYLERLAKTDRSRLHLLITSRPCADIQSYMVRMKTHQLDLQAVEEQVDDLRVYVSYELEKMKWGDTLVRLAFDTLTAKANGSFRWVACQIDSLRTCLRKHVKLILQSLPKDLEETYQRILDRIPPNVNLMLAASSTSLHSHNGRIGRRTRRSVYCRLRHRSRVPSSRIGASGTRSG</sequence>
<accession>A0AAD7GJB9</accession>
<dbReference type="EMBL" id="JARKIE010000056">
    <property type="protein sequence ID" value="KAJ7691814.1"/>
    <property type="molecule type" value="Genomic_DNA"/>
</dbReference>
<dbReference type="AlphaFoldDB" id="A0AAD7GJB9"/>
<proteinExistence type="predicted"/>
<organism evidence="1 2">
    <name type="scientific">Mycena rosella</name>
    <name type="common">Pink bonnet</name>
    <name type="synonym">Agaricus rosellus</name>
    <dbReference type="NCBI Taxonomy" id="1033263"/>
    <lineage>
        <taxon>Eukaryota</taxon>
        <taxon>Fungi</taxon>
        <taxon>Dikarya</taxon>
        <taxon>Basidiomycota</taxon>
        <taxon>Agaricomycotina</taxon>
        <taxon>Agaricomycetes</taxon>
        <taxon>Agaricomycetidae</taxon>
        <taxon>Agaricales</taxon>
        <taxon>Marasmiineae</taxon>
        <taxon>Mycenaceae</taxon>
        <taxon>Mycena</taxon>
    </lineage>
</organism>
<evidence type="ECO:0000313" key="2">
    <source>
        <dbReference type="Proteomes" id="UP001221757"/>
    </source>
</evidence>
<dbReference type="PANTHER" id="PTHR10039">
    <property type="entry name" value="AMELOGENIN"/>
    <property type="match status" value="1"/>
</dbReference>
<keyword evidence="2" id="KW-1185">Reference proteome</keyword>
<evidence type="ECO:0000313" key="1">
    <source>
        <dbReference type="EMBL" id="KAJ7691814.1"/>
    </source>
</evidence>
<comment type="caution">
    <text evidence="1">The sequence shown here is derived from an EMBL/GenBank/DDBJ whole genome shotgun (WGS) entry which is preliminary data.</text>
</comment>
<name>A0AAD7GJB9_MYCRO</name>
<gene>
    <name evidence="1" type="ORF">B0H17DRAFT_555803</name>
</gene>
<dbReference type="Proteomes" id="UP001221757">
    <property type="component" value="Unassembled WGS sequence"/>
</dbReference>
<reference evidence="1" key="1">
    <citation type="submission" date="2023-03" db="EMBL/GenBank/DDBJ databases">
        <title>Massive genome expansion in bonnet fungi (Mycena s.s.) driven by repeated elements and novel gene families across ecological guilds.</title>
        <authorList>
            <consortium name="Lawrence Berkeley National Laboratory"/>
            <person name="Harder C.B."/>
            <person name="Miyauchi S."/>
            <person name="Viragh M."/>
            <person name="Kuo A."/>
            <person name="Thoen E."/>
            <person name="Andreopoulos B."/>
            <person name="Lu D."/>
            <person name="Skrede I."/>
            <person name="Drula E."/>
            <person name="Henrissat B."/>
            <person name="Morin E."/>
            <person name="Kohler A."/>
            <person name="Barry K."/>
            <person name="LaButti K."/>
            <person name="Morin E."/>
            <person name="Salamov A."/>
            <person name="Lipzen A."/>
            <person name="Mereny Z."/>
            <person name="Hegedus B."/>
            <person name="Baldrian P."/>
            <person name="Stursova M."/>
            <person name="Weitz H."/>
            <person name="Taylor A."/>
            <person name="Grigoriev I.V."/>
            <person name="Nagy L.G."/>
            <person name="Martin F."/>
            <person name="Kauserud H."/>
        </authorList>
    </citation>
    <scope>NUCLEOTIDE SEQUENCE</scope>
    <source>
        <strain evidence="1">CBHHK067</strain>
    </source>
</reference>